<organism evidence="10 11">
    <name type="scientific">Frankia umida</name>
    <dbReference type="NCBI Taxonomy" id="573489"/>
    <lineage>
        <taxon>Bacteria</taxon>
        <taxon>Bacillati</taxon>
        <taxon>Actinomycetota</taxon>
        <taxon>Actinomycetes</taxon>
        <taxon>Frankiales</taxon>
        <taxon>Frankiaceae</taxon>
        <taxon>Frankia</taxon>
    </lineage>
</organism>
<sequence length="451" mass="44515">MPVPPTLPTLAPDTHATGHVPAGTQPPAGSRTGLPPGPSTSAGPSRPAGGRLAGRLGAGASFALAASMLTSFLASSVVPTPLYAVYQAHWGFSPITLTVVFGVYALAVLGSLLVAGGLSDHLGRRPVLLAACAVQILALAVFVRADGVAALVAARAGQGLATGTAMGALGAALLDLHPTRGALFNAAGSFAGTALGATGSALCVALLPAPTRLVYLLLLAVVAAQAAGVLVMTETSPRVPGALASLRPHLSLPAPVRRVLPAAGPCLVATWALTGFSFSLGPALARRVAGAGEATSRHAILLGGLAVLALAGTAALTVVLARTAPAATMMLTGLVGLIVGVALTLLAVAAGSTTALFTGTVLAGAGIGAGVQGSLRVVLPLAAPHERAGVLATVYVLCYLALGVPAVAAGWRVTHVNLEQTSREYGLAVIALAALALTALLRLHLRRPDPV</sequence>
<dbReference type="Pfam" id="PF07690">
    <property type="entry name" value="MFS_1"/>
    <property type="match status" value="1"/>
</dbReference>
<feature type="transmembrane region" description="Helical" evidence="8">
    <location>
        <begin position="300"/>
        <end position="321"/>
    </location>
</feature>
<keyword evidence="11" id="KW-1185">Reference proteome</keyword>
<keyword evidence="6 8" id="KW-0472">Membrane</keyword>
<dbReference type="PANTHER" id="PTHR23517:SF13">
    <property type="entry name" value="MAJOR FACILITATOR SUPERFAMILY MFS_1"/>
    <property type="match status" value="1"/>
</dbReference>
<comment type="subcellular location">
    <subcellularLocation>
        <location evidence="1">Cell membrane</location>
        <topology evidence="1">Multi-pass membrane protein</topology>
    </subcellularLocation>
</comment>
<evidence type="ECO:0000256" key="5">
    <source>
        <dbReference type="ARBA" id="ARBA00022989"/>
    </source>
</evidence>
<keyword evidence="2" id="KW-0813">Transport</keyword>
<feature type="transmembrane region" description="Helical" evidence="8">
    <location>
        <begin position="183"/>
        <end position="207"/>
    </location>
</feature>
<dbReference type="PANTHER" id="PTHR23517">
    <property type="entry name" value="RESISTANCE PROTEIN MDTM, PUTATIVE-RELATED-RELATED"/>
    <property type="match status" value="1"/>
</dbReference>
<comment type="caution">
    <text evidence="10">The sequence shown here is derived from an EMBL/GenBank/DDBJ whole genome shotgun (WGS) entry which is preliminary data.</text>
</comment>
<dbReference type="EMBL" id="JALKFT010000016">
    <property type="protein sequence ID" value="MCK9877280.1"/>
    <property type="molecule type" value="Genomic_DNA"/>
</dbReference>
<feature type="transmembrane region" description="Helical" evidence="8">
    <location>
        <begin position="213"/>
        <end position="232"/>
    </location>
</feature>
<evidence type="ECO:0000313" key="11">
    <source>
        <dbReference type="Proteomes" id="UP001201873"/>
    </source>
</evidence>
<dbReference type="InterPro" id="IPR020846">
    <property type="entry name" value="MFS_dom"/>
</dbReference>
<evidence type="ECO:0000256" key="7">
    <source>
        <dbReference type="SAM" id="MobiDB-lite"/>
    </source>
</evidence>
<evidence type="ECO:0000256" key="4">
    <source>
        <dbReference type="ARBA" id="ARBA00022692"/>
    </source>
</evidence>
<feature type="transmembrane region" description="Helical" evidence="8">
    <location>
        <begin position="127"/>
        <end position="145"/>
    </location>
</feature>
<feature type="transmembrane region" description="Helical" evidence="8">
    <location>
        <begin position="356"/>
        <end position="378"/>
    </location>
</feature>
<evidence type="ECO:0000256" key="8">
    <source>
        <dbReference type="SAM" id="Phobius"/>
    </source>
</evidence>
<evidence type="ECO:0000256" key="3">
    <source>
        <dbReference type="ARBA" id="ARBA00022475"/>
    </source>
</evidence>
<dbReference type="Proteomes" id="UP001201873">
    <property type="component" value="Unassembled WGS sequence"/>
</dbReference>
<feature type="transmembrane region" description="Helical" evidence="8">
    <location>
        <begin position="56"/>
        <end position="78"/>
    </location>
</feature>
<keyword evidence="3" id="KW-1003">Cell membrane</keyword>
<feature type="region of interest" description="Disordered" evidence="7">
    <location>
        <begin position="1"/>
        <end position="50"/>
    </location>
</feature>
<dbReference type="InterPro" id="IPR036259">
    <property type="entry name" value="MFS_trans_sf"/>
</dbReference>
<feature type="domain" description="Major facilitator superfamily (MFS) profile" evidence="9">
    <location>
        <begin position="60"/>
        <end position="451"/>
    </location>
</feature>
<dbReference type="InterPro" id="IPR011701">
    <property type="entry name" value="MFS"/>
</dbReference>
<dbReference type="InterPro" id="IPR050171">
    <property type="entry name" value="MFS_Transporters"/>
</dbReference>
<feature type="transmembrane region" description="Helical" evidence="8">
    <location>
        <begin position="90"/>
        <end position="115"/>
    </location>
</feature>
<evidence type="ECO:0000259" key="9">
    <source>
        <dbReference type="PROSITE" id="PS50850"/>
    </source>
</evidence>
<evidence type="ECO:0000256" key="6">
    <source>
        <dbReference type="ARBA" id="ARBA00023136"/>
    </source>
</evidence>
<feature type="transmembrane region" description="Helical" evidence="8">
    <location>
        <begin position="390"/>
        <end position="413"/>
    </location>
</feature>
<evidence type="ECO:0000256" key="1">
    <source>
        <dbReference type="ARBA" id="ARBA00004651"/>
    </source>
</evidence>
<feature type="transmembrane region" description="Helical" evidence="8">
    <location>
        <begin position="328"/>
        <end position="350"/>
    </location>
</feature>
<dbReference type="Gene3D" id="1.20.1250.20">
    <property type="entry name" value="MFS general substrate transporter like domains"/>
    <property type="match status" value="1"/>
</dbReference>
<keyword evidence="4 8" id="KW-0812">Transmembrane</keyword>
<gene>
    <name evidence="10" type="ORF">MXD59_16110</name>
</gene>
<feature type="transmembrane region" description="Helical" evidence="8">
    <location>
        <begin position="259"/>
        <end position="280"/>
    </location>
</feature>
<dbReference type="RefSeq" id="WP_248825546.1">
    <property type="nucleotide sequence ID" value="NZ_JALKFT010000016.1"/>
</dbReference>
<accession>A0ABT0K0F4</accession>
<dbReference type="SUPFAM" id="SSF103473">
    <property type="entry name" value="MFS general substrate transporter"/>
    <property type="match status" value="1"/>
</dbReference>
<keyword evidence="5 8" id="KW-1133">Transmembrane helix</keyword>
<feature type="transmembrane region" description="Helical" evidence="8">
    <location>
        <begin position="425"/>
        <end position="445"/>
    </location>
</feature>
<evidence type="ECO:0000313" key="10">
    <source>
        <dbReference type="EMBL" id="MCK9877280.1"/>
    </source>
</evidence>
<dbReference type="PROSITE" id="PS50850">
    <property type="entry name" value="MFS"/>
    <property type="match status" value="1"/>
</dbReference>
<reference evidence="10 11" key="1">
    <citation type="submission" date="2022-04" db="EMBL/GenBank/DDBJ databases">
        <title>Genome diversity in the genus Frankia.</title>
        <authorList>
            <person name="Carlos-Shanley C."/>
            <person name="Hahn D."/>
        </authorList>
    </citation>
    <scope>NUCLEOTIDE SEQUENCE [LARGE SCALE GENOMIC DNA]</scope>
    <source>
        <strain evidence="10 11">Ag45/Mut15</strain>
    </source>
</reference>
<protein>
    <submittedName>
        <fullName evidence="10">MFS transporter</fullName>
    </submittedName>
</protein>
<dbReference type="InterPro" id="IPR005829">
    <property type="entry name" value="Sugar_transporter_CS"/>
</dbReference>
<proteinExistence type="predicted"/>
<dbReference type="PROSITE" id="PS00216">
    <property type="entry name" value="SUGAR_TRANSPORT_1"/>
    <property type="match status" value="1"/>
</dbReference>
<name>A0ABT0K0F4_9ACTN</name>
<evidence type="ECO:0000256" key="2">
    <source>
        <dbReference type="ARBA" id="ARBA00022448"/>
    </source>
</evidence>
<feature type="transmembrane region" description="Helical" evidence="8">
    <location>
        <begin position="157"/>
        <end position="176"/>
    </location>
</feature>